<dbReference type="InterPro" id="IPR016181">
    <property type="entry name" value="Acyl_CoA_acyltransferase"/>
</dbReference>
<dbReference type="EMBL" id="JAUEPO010000001">
    <property type="protein sequence ID" value="KAK3337609.1"/>
    <property type="molecule type" value="Genomic_DNA"/>
</dbReference>
<name>A0AAE0MNH5_9PEZI</name>
<dbReference type="SUPFAM" id="SSF55729">
    <property type="entry name" value="Acyl-CoA N-acyltransferases (Nat)"/>
    <property type="match status" value="1"/>
</dbReference>
<dbReference type="PANTHER" id="PTHR42791:SF2">
    <property type="entry name" value="N-ACETYLTRANSFERASE DOMAIN-CONTAINING PROTEIN"/>
    <property type="match status" value="1"/>
</dbReference>
<dbReference type="InterPro" id="IPR052523">
    <property type="entry name" value="Trichothecene_AcTrans"/>
</dbReference>
<reference evidence="3" key="2">
    <citation type="submission" date="2023-06" db="EMBL/GenBank/DDBJ databases">
        <authorList>
            <consortium name="Lawrence Berkeley National Laboratory"/>
            <person name="Haridas S."/>
            <person name="Hensen N."/>
            <person name="Bonometti L."/>
            <person name="Westerberg I."/>
            <person name="Brannstrom I.O."/>
            <person name="Guillou S."/>
            <person name="Cros-Aarteil S."/>
            <person name="Calhoun S."/>
            <person name="Kuo A."/>
            <person name="Mondo S."/>
            <person name="Pangilinan J."/>
            <person name="Riley R."/>
            <person name="Labutti K."/>
            <person name="Andreopoulos B."/>
            <person name="Lipzen A."/>
            <person name="Chen C."/>
            <person name="Yanf M."/>
            <person name="Daum C."/>
            <person name="Ng V."/>
            <person name="Clum A."/>
            <person name="Steindorff A."/>
            <person name="Ohm R."/>
            <person name="Martin F."/>
            <person name="Silar P."/>
            <person name="Natvig D."/>
            <person name="Lalanne C."/>
            <person name="Gautier V."/>
            <person name="Ament-Velasquez S.L."/>
            <person name="Kruys A."/>
            <person name="Hutchinson M.I."/>
            <person name="Powell A.J."/>
            <person name="Barry K."/>
            <person name="Miller A.N."/>
            <person name="Grigoriev I.V."/>
            <person name="Debuchy R."/>
            <person name="Gladieux P."/>
            <person name="Thoren M.H."/>
            <person name="Johannesson H."/>
        </authorList>
    </citation>
    <scope>NUCLEOTIDE SEQUENCE</scope>
    <source>
        <strain evidence="3">SMH4131-1</strain>
    </source>
</reference>
<dbReference type="AlphaFoldDB" id="A0AAE0MNH5"/>
<sequence length="213" mass="23900">MAWKLRPAIDADGLAIGRIGREAFLAGGFGSFLFAPRSDDEPPTDPEEEIQWRRRRAIRRMKEGIPTLVVVDDEDTVVGFAQWERPATGDVPHHPPIASEGQKADDPPKSLNLDKMQHMFKVFDEEIGKVLGPEGHKDMWYLMLLAVDPAYQGRGVGKMLLRWGMDQAAAEGKKTFLLATVEGRPLYEKQGFKVLSEFDVYGKVNYTMLLGDL</sequence>
<evidence type="ECO:0000259" key="2">
    <source>
        <dbReference type="PROSITE" id="PS51186"/>
    </source>
</evidence>
<dbReference type="PANTHER" id="PTHR42791">
    <property type="entry name" value="GNAT FAMILY ACETYLTRANSFERASE"/>
    <property type="match status" value="1"/>
</dbReference>
<gene>
    <name evidence="3" type="ORF">B0T19DRAFT_79591</name>
</gene>
<feature type="domain" description="N-acetyltransferase" evidence="2">
    <location>
        <begin position="67"/>
        <end position="213"/>
    </location>
</feature>
<comment type="caution">
    <text evidence="3">The sequence shown here is derived from an EMBL/GenBank/DDBJ whole genome shotgun (WGS) entry which is preliminary data.</text>
</comment>
<dbReference type="InterPro" id="IPR000182">
    <property type="entry name" value="GNAT_dom"/>
</dbReference>
<dbReference type="CDD" id="cd04301">
    <property type="entry name" value="NAT_SF"/>
    <property type="match status" value="1"/>
</dbReference>
<evidence type="ECO:0000313" key="4">
    <source>
        <dbReference type="Proteomes" id="UP001286456"/>
    </source>
</evidence>
<dbReference type="Proteomes" id="UP001286456">
    <property type="component" value="Unassembled WGS sequence"/>
</dbReference>
<evidence type="ECO:0000313" key="3">
    <source>
        <dbReference type="EMBL" id="KAK3337609.1"/>
    </source>
</evidence>
<proteinExistence type="predicted"/>
<reference evidence="3" key="1">
    <citation type="journal article" date="2023" name="Mol. Phylogenet. Evol.">
        <title>Genome-scale phylogeny and comparative genomics of the fungal order Sordariales.</title>
        <authorList>
            <person name="Hensen N."/>
            <person name="Bonometti L."/>
            <person name="Westerberg I."/>
            <person name="Brannstrom I.O."/>
            <person name="Guillou S."/>
            <person name="Cros-Aarteil S."/>
            <person name="Calhoun S."/>
            <person name="Haridas S."/>
            <person name="Kuo A."/>
            <person name="Mondo S."/>
            <person name="Pangilinan J."/>
            <person name="Riley R."/>
            <person name="LaButti K."/>
            <person name="Andreopoulos B."/>
            <person name="Lipzen A."/>
            <person name="Chen C."/>
            <person name="Yan M."/>
            <person name="Daum C."/>
            <person name="Ng V."/>
            <person name="Clum A."/>
            <person name="Steindorff A."/>
            <person name="Ohm R.A."/>
            <person name="Martin F."/>
            <person name="Silar P."/>
            <person name="Natvig D.O."/>
            <person name="Lalanne C."/>
            <person name="Gautier V."/>
            <person name="Ament-Velasquez S.L."/>
            <person name="Kruys A."/>
            <person name="Hutchinson M.I."/>
            <person name="Powell A.J."/>
            <person name="Barry K."/>
            <person name="Miller A.N."/>
            <person name="Grigoriev I.V."/>
            <person name="Debuchy R."/>
            <person name="Gladieux P."/>
            <person name="Hiltunen Thoren M."/>
            <person name="Johannesson H."/>
        </authorList>
    </citation>
    <scope>NUCLEOTIDE SEQUENCE</scope>
    <source>
        <strain evidence="3">SMH4131-1</strain>
    </source>
</reference>
<evidence type="ECO:0000256" key="1">
    <source>
        <dbReference type="SAM" id="MobiDB-lite"/>
    </source>
</evidence>
<dbReference type="GO" id="GO:0016747">
    <property type="term" value="F:acyltransferase activity, transferring groups other than amino-acyl groups"/>
    <property type="evidence" value="ECO:0007669"/>
    <property type="project" value="InterPro"/>
</dbReference>
<dbReference type="PROSITE" id="PS51186">
    <property type="entry name" value="GNAT"/>
    <property type="match status" value="1"/>
</dbReference>
<organism evidence="3 4">
    <name type="scientific">Cercophora scortea</name>
    <dbReference type="NCBI Taxonomy" id="314031"/>
    <lineage>
        <taxon>Eukaryota</taxon>
        <taxon>Fungi</taxon>
        <taxon>Dikarya</taxon>
        <taxon>Ascomycota</taxon>
        <taxon>Pezizomycotina</taxon>
        <taxon>Sordariomycetes</taxon>
        <taxon>Sordariomycetidae</taxon>
        <taxon>Sordariales</taxon>
        <taxon>Lasiosphaeriaceae</taxon>
        <taxon>Cercophora</taxon>
    </lineage>
</organism>
<dbReference type="Gene3D" id="3.40.630.30">
    <property type="match status" value="1"/>
</dbReference>
<accession>A0AAE0MNH5</accession>
<protein>
    <submittedName>
        <fullName evidence="3">Acyl-CoA N-acyltransferase</fullName>
    </submittedName>
</protein>
<dbReference type="Pfam" id="PF00583">
    <property type="entry name" value="Acetyltransf_1"/>
    <property type="match status" value="1"/>
</dbReference>
<feature type="region of interest" description="Disordered" evidence="1">
    <location>
        <begin position="85"/>
        <end position="107"/>
    </location>
</feature>
<keyword evidence="4" id="KW-1185">Reference proteome</keyword>